<dbReference type="EMBL" id="JAFBFH010000005">
    <property type="protein sequence ID" value="MBM7714136.1"/>
    <property type="molecule type" value="Genomic_DNA"/>
</dbReference>
<protein>
    <submittedName>
        <fullName evidence="1">Uncharacterized protein</fullName>
    </submittedName>
</protein>
<reference evidence="1 2" key="1">
    <citation type="submission" date="2021-01" db="EMBL/GenBank/DDBJ databases">
        <title>Genomic Encyclopedia of Type Strains, Phase IV (KMG-IV): sequencing the most valuable type-strain genomes for metagenomic binning, comparative biology and taxonomic classification.</title>
        <authorList>
            <person name="Goeker M."/>
        </authorList>
    </citation>
    <scope>NUCLEOTIDE SEQUENCE [LARGE SCALE GENOMIC DNA]</scope>
    <source>
        <strain evidence="1 2">DSM 105453</strain>
    </source>
</reference>
<proteinExistence type="predicted"/>
<comment type="caution">
    <text evidence="1">The sequence shown here is derived from an EMBL/GenBank/DDBJ whole genome shotgun (WGS) entry which is preliminary data.</text>
</comment>
<evidence type="ECO:0000313" key="2">
    <source>
        <dbReference type="Proteomes" id="UP000823485"/>
    </source>
</evidence>
<dbReference type="Proteomes" id="UP000823485">
    <property type="component" value="Unassembled WGS sequence"/>
</dbReference>
<organism evidence="1 2">
    <name type="scientific">Siminovitchia thermophila</name>
    <dbReference type="NCBI Taxonomy" id="1245522"/>
    <lineage>
        <taxon>Bacteria</taxon>
        <taxon>Bacillati</taxon>
        <taxon>Bacillota</taxon>
        <taxon>Bacilli</taxon>
        <taxon>Bacillales</taxon>
        <taxon>Bacillaceae</taxon>
        <taxon>Siminovitchia</taxon>
    </lineage>
</organism>
<gene>
    <name evidence="1" type="ORF">JOC94_001108</name>
</gene>
<accession>A0ABS2R6A0</accession>
<name>A0ABS2R6A0_9BACI</name>
<keyword evidence="2" id="KW-1185">Reference proteome</keyword>
<evidence type="ECO:0000313" key="1">
    <source>
        <dbReference type="EMBL" id="MBM7714136.1"/>
    </source>
</evidence>
<sequence>MLVEPIGHLGAVFSHLDLLYSLKISMWEAYAAPYMPDKRAPEPPCALL</sequence>